<dbReference type="PROSITE" id="PS01186">
    <property type="entry name" value="EGF_2"/>
    <property type="match status" value="1"/>
</dbReference>
<feature type="domain" description="HYR" evidence="6">
    <location>
        <begin position="365"/>
        <end position="443"/>
    </location>
</feature>
<keyword evidence="8" id="KW-1185">Reference proteome</keyword>
<dbReference type="SMART" id="SM00181">
    <property type="entry name" value="EGF"/>
    <property type="match status" value="1"/>
</dbReference>
<feature type="domain" description="EGF-like" evidence="5">
    <location>
        <begin position="119"/>
        <end position="154"/>
    </location>
</feature>
<evidence type="ECO:0000313" key="8">
    <source>
        <dbReference type="Proteomes" id="UP001186944"/>
    </source>
</evidence>
<feature type="compositionally biased region" description="Basic and acidic residues" evidence="3">
    <location>
        <begin position="510"/>
        <end position="524"/>
    </location>
</feature>
<accession>A0AA88Y8E8</accession>
<dbReference type="AlphaFoldDB" id="A0AA88Y8E8"/>
<feature type="transmembrane region" description="Helical" evidence="4">
    <location>
        <begin position="444"/>
        <end position="467"/>
    </location>
</feature>
<keyword evidence="4" id="KW-0472">Membrane</keyword>
<feature type="domain" description="HYR" evidence="6">
    <location>
        <begin position="40"/>
        <end position="119"/>
    </location>
</feature>
<evidence type="ECO:0000259" key="6">
    <source>
        <dbReference type="PROSITE" id="PS50825"/>
    </source>
</evidence>
<gene>
    <name evidence="7" type="ORF">FSP39_009618</name>
</gene>
<evidence type="ECO:0000313" key="7">
    <source>
        <dbReference type="EMBL" id="KAK3097435.1"/>
    </source>
</evidence>
<keyword evidence="1" id="KW-0677">Repeat</keyword>
<feature type="region of interest" description="Disordered" evidence="3">
    <location>
        <begin position="478"/>
        <end position="549"/>
    </location>
</feature>
<dbReference type="PROSITE" id="PS50026">
    <property type="entry name" value="EGF_3"/>
    <property type="match status" value="1"/>
</dbReference>
<evidence type="ECO:0000256" key="2">
    <source>
        <dbReference type="PROSITE-ProRule" id="PRU00076"/>
    </source>
</evidence>
<evidence type="ECO:0000256" key="3">
    <source>
        <dbReference type="SAM" id="MobiDB-lite"/>
    </source>
</evidence>
<name>A0AA88Y8E8_PINIB</name>
<dbReference type="Pfam" id="PF02494">
    <property type="entry name" value="HYR"/>
    <property type="match status" value="2"/>
</dbReference>
<organism evidence="7 8">
    <name type="scientific">Pinctada imbricata</name>
    <name type="common">Atlantic pearl-oyster</name>
    <name type="synonym">Pinctada martensii</name>
    <dbReference type="NCBI Taxonomy" id="66713"/>
    <lineage>
        <taxon>Eukaryota</taxon>
        <taxon>Metazoa</taxon>
        <taxon>Spiralia</taxon>
        <taxon>Lophotrochozoa</taxon>
        <taxon>Mollusca</taxon>
        <taxon>Bivalvia</taxon>
        <taxon>Autobranchia</taxon>
        <taxon>Pteriomorphia</taxon>
        <taxon>Pterioida</taxon>
        <taxon>Pterioidea</taxon>
        <taxon>Pteriidae</taxon>
        <taxon>Pinctada</taxon>
    </lineage>
</organism>
<evidence type="ECO:0000256" key="4">
    <source>
        <dbReference type="SAM" id="Phobius"/>
    </source>
</evidence>
<reference evidence="7" key="1">
    <citation type="submission" date="2019-08" db="EMBL/GenBank/DDBJ databases">
        <title>The improved chromosome-level genome for the pearl oyster Pinctada fucata martensii using PacBio sequencing and Hi-C.</title>
        <authorList>
            <person name="Zheng Z."/>
        </authorList>
    </citation>
    <scope>NUCLEOTIDE SEQUENCE</scope>
    <source>
        <strain evidence="7">ZZ-2019</strain>
        <tissue evidence="7">Adductor muscle</tissue>
    </source>
</reference>
<proteinExistence type="predicted"/>
<keyword evidence="2" id="KW-0245">EGF-like domain</keyword>
<keyword evidence="4" id="KW-0812">Transmembrane</keyword>
<evidence type="ECO:0008006" key="9">
    <source>
        <dbReference type="Google" id="ProtNLM"/>
    </source>
</evidence>
<dbReference type="PANTHER" id="PTHR24273">
    <property type="entry name" value="FI04643P-RELATED"/>
    <property type="match status" value="1"/>
</dbReference>
<comment type="caution">
    <text evidence="7">The sequence shown here is derived from an EMBL/GenBank/DDBJ whole genome shotgun (WGS) entry which is preliminary data.</text>
</comment>
<protein>
    <recommendedName>
        <fullName evidence="9">HYR domain-containing protein</fullName>
    </recommendedName>
</protein>
<comment type="caution">
    <text evidence="2">Lacks conserved residue(s) required for the propagation of feature annotation.</text>
</comment>
<feature type="disulfide bond" evidence="2">
    <location>
        <begin position="123"/>
        <end position="133"/>
    </location>
</feature>
<dbReference type="InterPro" id="IPR000742">
    <property type="entry name" value="EGF"/>
</dbReference>
<dbReference type="Proteomes" id="UP001186944">
    <property type="component" value="Unassembled WGS sequence"/>
</dbReference>
<dbReference type="InterPro" id="IPR003410">
    <property type="entry name" value="HYR_dom"/>
</dbReference>
<sequence length="549" mass="62414">MELRHCACSETFRNEHQIIVSTNPDDHGRIATCAMIVKVHDPHPPTFVTCPSKIQDFDDEVISWVKPTVTDNVKVYKNELRSAYKNNTLFPNGNHMVTYVASDYEGNIAVCNFRVEIWKRAVCSGGCLNNGSCVADGFNVKCICPFGYHGDRCQNKTKIEKCRRIPNWFSTRCADRCSENRPCKEGETCCELNGEKICVIQRKYSHQQCTYRDRANQLKSVKVGDTYFNFYDNLCRCRPRADDRHVGINGKRDCTVMHCNLQNSNCKTSRADDGIQNINNEPSIVNCPLPGDHLPVYVDRYENTGVLYFDFDARDFRGLRLRYRIQEHVFSAQNTSRPDIYHNKVTSYPDINNNTAECCFTVEVIDEHPPRFLSCPADISAFTGETISWIKPKAVDNVGIRRFIEPFVTNGTLIGPGVHVFTYTAEDWSGNSAHCTFSVKVTDWSGAIVGILAIVMLILAGIVVRSCRLRAQNDRRLSTQMRNARSNREDNKRRVSVYSITNEPPPYDIAARDKLPEYTPRDDPPVYMEADGPVNELHGCDNPTYEQFG</sequence>
<dbReference type="SUPFAM" id="SSF57196">
    <property type="entry name" value="EGF/Laminin"/>
    <property type="match status" value="1"/>
</dbReference>
<dbReference type="CDD" id="cd00054">
    <property type="entry name" value="EGF_CA"/>
    <property type="match status" value="1"/>
</dbReference>
<keyword evidence="2" id="KW-1015">Disulfide bond</keyword>
<dbReference type="Gene3D" id="2.10.25.10">
    <property type="entry name" value="Laminin"/>
    <property type="match status" value="1"/>
</dbReference>
<dbReference type="PROSITE" id="PS50825">
    <property type="entry name" value="HYR"/>
    <property type="match status" value="2"/>
</dbReference>
<dbReference type="PROSITE" id="PS00022">
    <property type="entry name" value="EGF_1"/>
    <property type="match status" value="1"/>
</dbReference>
<dbReference type="PANTHER" id="PTHR24273:SF32">
    <property type="entry name" value="HYALIN"/>
    <property type="match status" value="1"/>
</dbReference>
<keyword evidence="4" id="KW-1133">Transmembrane helix</keyword>
<dbReference type="EMBL" id="VSWD01000007">
    <property type="protein sequence ID" value="KAK3097435.1"/>
    <property type="molecule type" value="Genomic_DNA"/>
</dbReference>
<feature type="disulfide bond" evidence="2">
    <location>
        <begin position="144"/>
        <end position="153"/>
    </location>
</feature>
<evidence type="ECO:0000256" key="1">
    <source>
        <dbReference type="ARBA" id="ARBA00022737"/>
    </source>
</evidence>
<evidence type="ECO:0000259" key="5">
    <source>
        <dbReference type="PROSITE" id="PS50026"/>
    </source>
</evidence>